<evidence type="ECO:0000313" key="1">
    <source>
        <dbReference type="EMBL" id="MED6132631.1"/>
    </source>
</evidence>
<name>A0ABU6S8X4_9FABA</name>
<evidence type="ECO:0000313" key="2">
    <source>
        <dbReference type="Proteomes" id="UP001341840"/>
    </source>
</evidence>
<reference evidence="1 2" key="1">
    <citation type="journal article" date="2023" name="Plants (Basel)">
        <title>Bridging the Gap: Combining Genomics and Transcriptomics Approaches to Understand Stylosanthes scabra, an Orphan Legume from the Brazilian Caatinga.</title>
        <authorList>
            <person name="Ferreira-Neto J.R.C."/>
            <person name="da Silva M.D."/>
            <person name="Binneck E."/>
            <person name="de Melo N.F."/>
            <person name="da Silva R.H."/>
            <person name="de Melo A.L.T.M."/>
            <person name="Pandolfi V."/>
            <person name="Bustamante F.O."/>
            <person name="Brasileiro-Vidal A.C."/>
            <person name="Benko-Iseppon A.M."/>
        </authorList>
    </citation>
    <scope>NUCLEOTIDE SEQUENCE [LARGE SCALE GENOMIC DNA]</scope>
    <source>
        <tissue evidence="1">Leaves</tissue>
    </source>
</reference>
<dbReference type="Proteomes" id="UP001341840">
    <property type="component" value="Unassembled WGS sequence"/>
</dbReference>
<keyword evidence="2" id="KW-1185">Reference proteome</keyword>
<sequence>MSEQEARQILGVTEETPWEEIVRELFDYIVPTEIIGKLLNQKFMFAVDSRPIGYQMDKSLHIVRGLLDDSSLIGCLEGADNVNHEQYNQGIDEIFAGSLRCSHSSTGAQSYCNLPLVERLRLGFGAFSGRSI</sequence>
<proteinExistence type="predicted"/>
<comment type="caution">
    <text evidence="1">The sequence shown here is derived from an EMBL/GenBank/DDBJ whole genome shotgun (WGS) entry which is preliminary data.</text>
</comment>
<gene>
    <name evidence="1" type="ORF">PIB30_020970</name>
</gene>
<dbReference type="EMBL" id="JASCZI010060483">
    <property type="protein sequence ID" value="MED6132631.1"/>
    <property type="molecule type" value="Genomic_DNA"/>
</dbReference>
<protein>
    <submittedName>
        <fullName evidence="1">Uncharacterized protein</fullName>
    </submittedName>
</protein>
<accession>A0ABU6S8X4</accession>
<organism evidence="1 2">
    <name type="scientific">Stylosanthes scabra</name>
    <dbReference type="NCBI Taxonomy" id="79078"/>
    <lineage>
        <taxon>Eukaryota</taxon>
        <taxon>Viridiplantae</taxon>
        <taxon>Streptophyta</taxon>
        <taxon>Embryophyta</taxon>
        <taxon>Tracheophyta</taxon>
        <taxon>Spermatophyta</taxon>
        <taxon>Magnoliopsida</taxon>
        <taxon>eudicotyledons</taxon>
        <taxon>Gunneridae</taxon>
        <taxon>Pentapetalae</taxon>
        <taxon>rosids</taxon>
        <taxon>fabids</taxon>
        <taxon>Fabales</taxon>
        <taxon>Fabaceae</taxon>
        <taxon>Papilionoideae</taxon>
        <taxon>50 kb inversion clade</taxon>
        <taxon>dalbergioids sensu lato</taxon>
        <taxon>Dalbergieae</taxon>
        <taxon>Pterocarpus clade</taxon>
        <taxon>Stylosanthes</taxon>
    </lineage>
</organism>